<reference evidence="2" key="1">
    <citation type="submission" date="2023-08" db="EMBL/GenBank/DDBJ databases">
        <authorList>
            <person name="Alioto T."/>
            <person name="Alioto T."/>
            <person name="Gomez Garrido J."/>
        </authorList>
    </citation>
    <scope>NUCLEOTIDE SEQUENCE</scope>
</reference>
<name>A0AA36B049_OCTVU</name>
<evidence type="ECO:0000313" key="3">
    <source>
        <dbReference type="Proteomes" id="UP001162480"/>
    </source>
</evidence>
<dbReference type="Proteomes" id="UP001162480">
    <property type="component" value="Chromosome 7"/>
</dbReference>
<evidence type="ECO:0000313" key="2">
    <source>
        <dbReference type="EMBL" id="CAI9725490.1"/>
    </source>
</evidence>
<protein>
    <submittedName>
        <fullName evidence="2">Uncharacterized protein</fullName>
    </submittedName>
</protein>
<gene>
    <name evidence="2" type="ORF">OCTVUL_1B007703</name>
</gene>
<dbReference type="EMBL" id="OX597820">
    <property type="protein sequence ID" value="CAI9725490.1"/>
    <property type="molecule type" value="Genomic_DNA"/>
</dbReference>
<evidence type="ECO:0000256" key="1">
    <source>
        <dbReference type="SAM" id="MobiDB-lite"/>
    </source>
</evidence>
<dbReference type="AlphaFoldDB" id="A0AA36B049"/>
<accession>A0AA36B049</accession>
<feature type="compositionally biased region" description="Polar residues" evidence="1">
    <location>
        <begin position="264"/>
        <end position="281"/>
    </location>
</feature>
<organism evidence="2 3">
    <name type="scientific">Octopus vulgaris</name>
    <name type="common">Common octopus</name>
    <dbReference type="NCBI Taxonomy" id="6645"/>
    <lineage>
        <taxon>Eukaryota</taxon>
        <taxon>Metazoa</taxon>
        <taxon>Spiralia</taxon>
        <taxon>Lophotrochozoa</taxon>
        <taxon>Mollusca</taxon>
        <taxon>Cephalopoda</taxon>
        <taxon>Coleoidea</taxon>
        <taxon>Octopodiformes</taxon>
        <taxon>Octopoda</taxon>
        <taxon>Incirrata</taxon>
        <taxon>Octopodidae</taxon>
        <taxon>Octopus</taxon>
    </lineage>
</organism>
<feature type="region of interest" description="Disordered" evidence="1">
    <location>
        <begin position="258"/>
        <end position="295"/>
    </location>
</feature>
<keyword evidence="3" id="KW-1185">Reference proteome</keyword>
<proteinExistence type="predicted"/>
<sequence length="479" mass="57729">MEVQETRSGPNDENAKGPTLEDAEKYRIKFWESPVEQEDVVIAMNCKEYKGFFTHENIRKWADSINDRDVAFRLGYTLGFSELAVNSFTGIFHIDYDRKADSMFHDAIYEFICNYLALNPNETDFRFYRRVREVLKLSSWPFNIFGCPRGAQKTLKARIKKETYEYTMDCTFRDKYEDHFMRWLLEEFDKRKDDCLALFEDIIKQKTKLERYKHILCLDDIDDYFTRVKKKRDYEEKLKAFEEHATKHYTYKIINENSPKKNEVTSTNQETLSPDNEQSSTSDEKQSSTKKKRFPEYPTETPKFVEYPLFKLIKIYSTVKGYLMDSKEDQEIRSWEEKLRQLFSHRLINCFLPVERNLTAHTKCYVQYDERLFTDQYLINLIRVVDSNRMWKGDMLHSLRDHNIELERKFANCRWLRTFRVLCIWRAKWPEEKFALTLDQYLLHKNYEGFAKFREIQKEGKYVTTRVYAIEGPSINSMF</sequence>